<gene>
    <name evidence="2" type="ORF">GCM10009754_68040</name>
</gene>
<dbReference type="Proteomes" id="UP001501116">
    <property type="component" value="Unassembled WGS sequence"/>
</dbReference>
<accession>A0ABP5DK24</accession>
<proteinExistence type="predicted"/>
<protein>
    <submittedName>
        <fullName evidence="2">Uncharacterized protein</fullName>
    </submittedName>
</protein>
<evidence type="ECO:0000256" key="1">
    <source>
        <dbReference type="SAM" id="Phobius"/>
    </source>
</evidence>
<organism evidence="2 3">
    <name type="scientific">Amycolatopsis minnesotensis</name>
    <dbReference type="NCBI Taxonomy" id="337894"/>
    <lineage>
        <taxon>Bacteria</taxon>
        <taxon>Bacillati</taxon>
        <taxon>Actinomycetota</taxon>
        <taxon>Actinomycetes</taxon>
        <taxon>Pseudonocardiales</taxon>
        <taxon>Pseudonocardiaceae</taxon>
        <taxon>Amycolatopsis</taxon>
    </lineage>
</organism>
<reference evidence="3" key="1">
    <citation type="journal article" date="2019" name="Int. J. Syst. Evol. Microbiol.">
        <title>The Global Catalogue of Microorganisms (GCM) 10K type strain sequencing project: providing services to taxonomists for standard genome sequencing and annotation.</title>
        <authorList>
            <consortium name="The Broad Institute Genomics Platform"/>
            <consortium name="The Broad Institute Genome Sequencing Center for Infectious Disease"/>
            <person name="Wu L."/>
            <person name="Ma J."/>
        </authorList>
    </citation>
    <scope>NUCLEOTIDE SEQUENCE [LARGE SCALE GENOMIC DNA]</scope>
    <source>
        <strain evidence="3">JCM 14545</strain>
    </source>
</reference>
<keyword evidence="3" id="KW-1185">Reference proteome</keyword>
<keyword evidence="1" id="KW-0472">Membrane</keyword>
<comment type="caution">
    <text evidence="2">The sequence shown here is derived from an EMBL/GenBank/DDBJ whole genome shotgun (WGS) entry which is preliminary data.</text>
</comment>
<evidence type="ECO:0000313" key="2">
    <source>
        <dbReference type="EMBL" id="GAA1981616.1"/>
    </source>
</evidence>
<evidence type="ECO:0000313" key="3">
    <source>
        <dbReference type="Proteomes" id="UP001501116"/>
    </source>
</evidence>
<feature type="transmembrane region" description="Helical" evidence="1">
    <location>
        <begin position="47"/>
        <end position="67"/>
    </location>
</feature>
<sequence length="70" mass="7139">MTHPVRVGAPRVWDADPVSKEVVAVLLLALAGFLIGGVYSLWKTAKLVAGLLGIAAVLAVGGAVVWLSSS</sequence>
<keyword evidence="1" id="KW-1133">Transmembrane helix</keyword>
<name>A0ABP5DK24_9PSEU</name>
<dbReference type="EMBL" id="BAAANN010000034">
    <property type="protein sequence ID" value="GAA1981616.1"/>
    <property type="molecule type" value="Genomic_DNA"/>
</dbReference>
<keyword evidence="1" id="KW-0812">Transmembrane</keyword>
<feature type="transmembrane region" description="Helical" evidence="1">
    <location>
        <begin position="22"/>
        <end position="42"/>
    </location>
</feature>